<evidence type="ECO:0000256" key="2">
    <source>
        <dbReference type="ARBA" id="ARBA00022664"/>
    </source>
</evidence>
<dbReference type="InterPro" id="IPR059164">
    <property type="entry name" value="HAT_PRP39_C"/>
</dbReference>
<keyword evidence="5" id="KW-0539">Nucleus</keyword>
<dbReference type="PANTHER" id="PTHR17204:SF5">
    <property type="entry name" value="PRE-MRNA-PROCESSING FACTOR 39"/>
    <property type="match status" value="1"/>
</dbReference>
<dbReference type="KEGG" id="som:SOMG_00119"/>
<organism evidence="7 8">
    <name type="scientific">Schizosaccharomyces osmophilus</name>
    <dbReference type="NCBI Taxonomy" id="2545709"/>
    <lineage>
        <taxon>Eukaryota</taxon>
        <taxon>Fungi</taxon>
        <taxon>Dikarya</taxon>
        <taxon>Ascomycota</taxon>
        <taxon>Taphrinomycotina</taxon>
        <taxon>Schizosaccharomycetes</taxon>
        <taxon>Schizosaccharomycetales</taxon>
        <taxon>Schizosaccharomycetaceae</taxon>
        <taxon>Schizosaccharomyces</taxon>
    </lineage>
</organism>
<dbReference type="Gene3D" id="1.25.40.10">
    <property type="entry name" value="Tetratricopeptide repeat domain"/>
    <property type="match status" value="2"/>
</dbReference>
<keyword evidence="8" id="KW-1185">Reference proteome</keyword>
<dbReference type="GO" id="GO:0000243">
    <property type="term" value="C:commitment complex"/>
    <property type="evidence" value="ECO:0007669"/>
    <property type="project" value="TreeGrafter"/>
</dbReference>
<dbReference type="InterPro" id="IPR003107">
    <property type="entry name" value="HAT"/>
</dbReference>
<dbReference type="SUPFAM" id="SSF48452">
    <property type="entry name" value="TPR-like"/>
    <property type="match status" value="1"/>
</dbReference>
<dbReference type="GO" id="GO:0005685">
    <property type="term" value="C:U1 snRNP"/>
    <property type="evidence" value="ECO:0007669"/>
    <property type="project" value="TreeGrafter"/>
</dbReference>
<dbReference type="GeneID" id="80873606"/>
<dbReference type="Pfam" id="PF23241">
    <property type="entry name" value="HAT_PRP39_C"/>
    <property type="match status" value="1"/>
</dbReference>
<reference evidence="7 8" key="1">
    <citation type="journal article" date="2023" name="G3 (Bethesda)">
        <title>A high-quality reference genome for the fission yeast Schizosaccharomyces osmophilus.</title>
        <authorList>
            <person name="Jia G.S."/>
            <person name="Zhang W.C."/>
            <person name="Liang Y."/>
            <person name="Liu X.H."/>
            <person name="Rhind N."/>
            <person name="Pidoux A."/>
            <person name="Brysch-Herzberg M."/>
            <person name="Du L.L."/>
        </authorList>
    </citation>
    <scope>NUCLEOTIDE SEQUENCE [LARGE SCALE GENOMIC DNA]</scope>
    <source>
        <strain evidence="7 8">CBS 15793</strain>
    </source>
</reference>
<keyword evidence="3" id="KW-0677">Repeat</keyword>
<dbReference type="InterPro" id="IPR011990">
    <property type="entry name" value="TPR-like_helical_dom_sf"/>
</dbReference>
<dbReference type="Pfam" id="PF23240">
    <property type="entry name" value="HAT_PRP39_N"/>
    <property type="match status" value="1"/>
</dbReference>
<dbReference type="EMBL" id="CP115611">
    <property type="protein sequence ID" value="WBW70743.1"/>
    <property type="molecule type" value="Genomic_DNA"/>
</dbReference>
<accession>A0AAF0ATU4</accession>
<keyword evidence="4" id="KW-0508">mRNA splicing</keyword>
<gene>
    <name evidence="7" type="primary">usp105</name>
    <name evidence="7" type="ORF">SOMG_00119</name>
</gene>
<name>A0AAF0ATU4_9SCHI</name>
<evidence type="ECO:0000256" key="3">
    <source>
        <dbReference type="ARBA" id="ARBA00022737"/>
    </source>
</evidence>
<evidence type="ECO:0000256" key="6">
    <source>
        <dbReference type="ARBA" id="ARBA00038019"/>
    </source>
</evidence>
<keyword evidence="2" id="KW-0507">mRNA processing</keyword>
<dbReference type="GO" id="GO:0000395">
    <property type="term" value="P:mRNA 5'-splice site recognition"/>
    <property type="evidence" value="ECO:0007669"/>
    <property type="project" value="TreeGrafter"/>
</dbReference>
<evidence type="ECO:0000256" key="5">
    <source>
        <dbReference type="ARBA" id="ARBA00023242"/>
    </source>
</evidence>
<protein>
    <submittedName>
        <fullName evidence="7">U1 snRNP-associated protein Usp105</fullName>
    </submittedName>
</protein>
<proteinExistence type="inferred from homology"/>
<dbReference type="PANTHER" id="PTHR17204">
    <property type="entry name" value="PRE-MRNA PROCESSING PROTEIN PRP39-RELATED"/>
    <property type="match status" value="1"/>
</dbReference>
<comment type="similarity">
    <text evidence="6">Belongs to the PRP39 family.</text>
</comment>
<dbReference type="FunFam" id="1.25.40.10:FF:000451">
    <property type="entry name" value="mRNA splicing protein (Prp39), putative"/>
    <property type="match status" value="1"/>
</dbReference>
<dbReference type="AlphaFoldDB" id="A0AAF0ATU4"/>
<evidence type="ECO:0000313" key="7">
    <source>
        <dbReference type="EMBL" id="WBW70743.1"/>
    </source>
</evidence>
<dbReference type="SMART" id="SM00386">
    <property type="entry name" value="HAT"/>
    <property type="match status" value="8"/>
</dbReference>
<dbReference type="GO" id="GO:0071004">
    <property type="term" value="C:U2-type prespliceosome"/>
    <property type="evidence" value="ECO:0007669"/>
    <property type="project" value="TreeGrafter"/>
</dbReference>
<comment type="subcellular location">
    <subcellularLocation>
        <location evidence="1">Nucleus</location>
    </subcellularLocation>
</comment>
<evidence type="ECO:0000313" key="8">
    <source>
        <dbReference type="Proteomes" id="UP001212411"/>
    </source>
</evidence>
<dbReference type="GO" id="GO:0030627">
    <property type="term" value="F:pre-mRNA 5'-splice site binding"/>
    <property type="evidence" value="ECO:0007669"/>
    <property type="project" value="TreeGrafter"/>
</dbReference>
<dbReference type="RefSeq" id="XP_056034986.1">
    <property type="nucleotide sequence ID" value="XM_056178917.1"/>
</dbReference>
<sequence length="621" mass="72170">MDYGDIYIAEETEWDKLNRQLTKNQDDFDVWEALIRATETIEGGIDRNSSKQTINTLRSVYDRFLTKFPLLFGYWKKYADFEFFVAGPEASEKVYERGIAGIPYSVDLWANYCAFKMETNHDPNEVREVFMQGSEMIGLDFLSHPFWDKYIEFEERQERADLVYQILERLVHIPLHQYARYFERFVQVSQTQPLQLLLPPDVLGSVRTDVLREPPEVVSAGSKQITVERGELEIEREIRARIYNIHLQIFQKTQIEVAKRWTFEAEIKRPYFHVKELDEPQLVNWRKYLDFEEIEGDFCRIYYLYEKCLVACALYDEFWFRFARWMLSQPDHTEDVRIIYERAACIFASISRPGIRIQFALFEESLGNIASARAIYQSVLTQLPGNLEAALGWANLERRVSRETGLTNAHAVLRSIVNEGGCDPGAAAILITEDIKLVWKIEGNDELARNMFLQNAPAMLDSRYFWISYLRFELEQPLTLENGSDHHSRVSAVMKFIKSHTRLAPRTVMDLTKIYMEYLNYRSTSPNAISEYLSLDRETFGPFSVRETHWKKLVEGEDTKQVSAKLLSVNGHPGVDVNDAKVKAGESPYEKYYRMQGVAETVPANFLSNGTVAPATVPYMQ</sequence>
<evidence type="ECO:0000256" key="1">
    <source>
        <dbReference type="ARBA" id="ARBA00004123"/>
    </source>
</evidence>
<dbReference type="Proteomes" id="UP001212411">
    <property type="component" value="Chromosome 1"/>
</dbReference>
<evidence type="ECO:0000256" key="4">
    <source>
        <dbReference type="ARBA" id="ARBA00023187"/>
    </source>
</evidence>
<dbReference type="FunFam" id="1.25.40.10:FF:000064">
    <property type="entry name" value="Putative pre-mrna-processing factor 39"/>
    <property type="match status" value="1"/>
</dbReference>